<evidence type="ECO:0000313" key="3">
    <source>
        <dbReference type="Proteomes" id="UP001275084"/>
    </source>
</evidence>
<dbReference type="PANTHER" id="PTHR38847:SF1">
    <property type="entry name" value="PSEUDOURIDINE SYNTHASE RSUA_RLUA-LIKE DOMAIN-CONTAINING PROTEIN"/>
    <property type="match status" value="1"/>
</dbReference>
<name>A0AAJ0HUT2_9PEZI</name>
<dbReference type="PANTHER" id="PTHR38847">
    <property type="match status" value="1"/>
</dbReference>
<dbReference type="EMBL" id="JAUIQD010000001">
    <property type="protein sequence ID" value="KAK3363188.1"/>
    <property type="molecule type" value="Genomic_DNA"/>
</dbReference>
<evidence type="ECO:0000256" key="1">
    <source>
        <dbReference type="SAM" id="SignalP"/>
    </source>
</evidence>
<evidence type="ECO:0000313" key="2">
    <source>
        <dbReference type="EMBL" id="KAK3363188.1"/>
    </source>
</evidence>
<gene>
    <name evidence="2" type="ORF">B0T25DRAFT_596221</name>
</gene>
<keyword evidence="3" id="KW-1185">Reference proteome</keyword>
<protein>
    <recommendedName>
        <fullName evidence="4">Secreted protein</fullName>
    </recommendedName>
</protein>
<dbReference type="Pfam" id="PF14273">
    <property type="entry name" value="DUF4360"/>
    <property type="match status" value="1"/>
</dbReference>
<dbReference type="AlphaFoldDB" id="A0AAJ0HUT2"/>
<sequence length="211" mass="22876">MKHFLALALPSLAMAAAIVKPRQTPDVRVVTARSISNGLGSGCPSDKFSVSLNQASNTLTIIFDGYDTWLGPGTDPNERENFCDFEVTFNFPVGCTQGVITTRPGGTIRLENRFESSFSAAYIISPGQLTGSPPELRFTSANYGAPEGSYLDYMRDHPASIRVNVNTENQRNVLFTARTRIFLNAPGITATENSIFGVDHADIFIGQLSSC</sequence>
<accession>A0AAJ0HUT2</accession>
<feature type="signal peptide" evidence="1">
    <location>
        <begin position="1"/>
        <end position="15"/>
    </location>
</feature>
<evidence type="ECO:0008006" key="4">
    <source>
        <dbReference type="Google" id="ProtNLM"/>
    </source>
</evidence>
<dbReference type="InterPro" id="IPR025649">
    <property type="entry name" value="DUF4360"/>
</dbReference>
<reference evidence="2" key="1">
    <citation type="journal article" date="2023" name="Mol. Phylogenet. Evol.">
        <title>Genome-scale phylogeny and comparative genomics of the fungal order Sordariales.</title>
        <authorList>
            <person name="Hensen N."/>
            <person name="Bonometti L."/>
            <person name="Westerberg I."/>
            <person name="Brannstrom I.O."/>
            <person name="Guillou S."/>
            <person name="Cros-Aarteil S."/>
            <person name="Calhoun S."/>
            <person name="Haridas S."/>
            <person name="Kuo A."/>
            <person name="Mondo S."/>
            <person name="Pangilinan J."/>
            <person name="Riley R."/>
            <person name="LaButti K."/>
            <person name="Andreopoulos B."/>
            <person name="Lipzen A."/>
            <person name="Chen C."/>
            <person name="Yan M."/>
            <person name="Daum C."/>
            <person name="Ng V."/>
            <person name="Clum A."/>
            <person name="Steindorff A."/>
            <person name="Ohm R.A."/>
            <person name="Martin F."/>
            <person name="Silar P."/>
            <person name="Natvig D.O."/>
            <person name="Lalanne C."/>
            <person name="Gautier V."/>
            <person name="Ament-Velasquez S.L."/>
            <person name="Kruys A."/>
            <person name="Hutchinson M.I."/>
            <person name="Powell A.J."/>
            <person name="Barry K."/>
            <person name="Miller A.N."/>
            <person name="Grigoriev I.V."/>
            <person name="Debuchy R."/>
            <person name="Gladieux P."/>
            <person name="Hiltunen Thoren M."/>
            <person name="Johannesson H."/>
        </authorList>
    </citation>
    <scope>NUCLEOTIDE SEQUENCE</scope>
    <source>
        <strain evidence="2">CBS 955.72</strain>
    </source>
</reference>
<reference evidence="2" key="2">
    <citation type="submission" date="2023-06" db="EMBL/GenBank/DDBJ databases">
        <authorList>
            <consortium name="Lawrence Berkeley National Laboratory"/>
            <person name="Haridas S."/>
            <person name="Hensen N."/>
            <person name="Bonometti L."/>
            <person name="Westerberg I."/>
            <person name="Brannstrom I.O."/>
            <person name="Guillou S."/>
            <person name="Cros-Aarteil S."/>
            <person name="Calhoun S."/>
            <person name="Kuo A."/>
            <person name="Mondo S."/>
            <person name="Pangilinan J."/>
            <person name="Riley R."/>
            <person name="Labutti K."/>
            <person name="Andreopoulos B."/>
            <person name="Lipzen A."/>
            <person name="Chen C."/>
            <person name="Yanf M."/>
            <person name="Daum C."/>
            <person name="Ng V."/>
            <person name="Clum A."/>
            <person name="Steindorff A."/>
            <person name="Ohm R."/>
            <person name="Martin F."/>
            <person name="Silar P."/>
            <person name="Natvig D."/>
            <person name="Lalanne C."/>
            <person name="Gautier V."/>
            <person name="Ament-Velasquez S.L."/>
            <person name="Kruys A."/>
            <person name="Hutchinson M.I."/>
            <person name="Powell A.J."/>
            <person name="Barry K."/>
            <person name="Miller A.N."/>
            <person name="Grigoriev I.V."/>
            <person name="Debuchy R."/>
            <person name="Gladieux P."/>
            <person name="Thoren M.H."/>
            <person name="Johannesson H."/>
        </authorList>
    </citation>
    <scope>NUCLEOTIDE SEQUENCE</scope>
    <source>
        <strain evidence="2">CBS 955.72</strain>
    </source>
</reference>
<comment type="caution">
    <text evidence="2">The sequence shown here is derived from an EMBL/GenBank/DDBJ whole genome shotgun (WGS) entry which is preliminary data.</text>
</comment>
<dbReference type="Proteomes" id="UP001275084">
    <property type="component" value="Unassembled WGS sequence"/>
</dbReference>
<feature type="chain" id="PRO_5042480889" description="Secreted protein" evidence="1">
    <location>
        <begin position="16"/>
        <end position="211"/>
    </location>
</feature>
<keyword evidence="1" id="KW-0732">Signal</keyword>
<organism evidence="2 3">
    <name type="scientific">Lasiosphaeria hispida</name>
    <dbReference type="NCBI Taxonomy" id="260671"/>
    <lineage>
        <taxon>Eukaryota</taxon>
        <taxon>Fungi</taxon>
        <taxon>Dikarya</taxon>
        <taxon>Ascomycota</taxon>
        <taxon>Pezizomycotina</taxon>
        <taxon>Sordariomycetes</taxon>
        <taxon>Sordariomycetidae</taxon>
        <taxon>Sordariales</taxon>
        <taxon>Lasiosphaeriaceae</taxon>
        <taxon>Lasiosphaeria</taxon>
    </lineage>
</organism>
<proteinExistence type="predicted"/>